<gene>
    <name evidence="2" type="ORF">J3492_00305</name>
</gene>
<organism evidence="2 3">
    <name type="scientific">Psychrobacter coccoides</name>
    <dbReference type="NCBI Taxonomy" id="2818440"/>
    <lineage>
        <taxon>Bacteria</taxon>
        <taxon>Pseudomonadati</taxon>
        <taxon>Pseudomonadota</taxon>
        <taxon>Gammaproteobacteria</taxon>
        <taxon>Moraxellales</taxon>
        <taxon>Moraxellaceae</taxon>
        <taxon>Psychrobacter</taxon>
    </lineage>
</organism>
<keyword evidence="3" id="KW-1185">Reference proteome</keyword>
<dbReference type="Proteomes" id="UP000664554">
    <property type="component" value="Unassembled WGS sequence"/>
</dbReference>
<name>A0ABS3NJT6_9GAMM</name>
<dbReference type="PROSITE" id="PS51257">
    <property type="entry name" value="PROKAR_LIPOPROTEIN"/>
    <property type="match status" value="1"/>
</dbReference>
<feature type="chain" id="PRO_5047132663" description="Lipoprotein" evidence="1">
    <location>
        <begin position="23"/>
        <end position="225"/>
    </location>
</feature>
<evidence type="ECO:0008006" key="4">
    <source>
        <dbReference type="Google" id="ProtNLM"/>
    </source>
</evidence>
<dbReference type="EMBL" id="JAGBKM010000001">
    <property type="protein sequence ID" value="MBO1529655.1"/>
    <property type="molecule type" value="Genomic_DNA"/>
</dbReference>
<dbReference type="RefSeq" id="WP_207988558.1">
    <property type="nucleotide sequence ID" value="NZ_JAGBKM010000001.1"/>
</dbReference>
<evidence type="ECO:0000313" key="3">
    <source>
        <dbReference type="Proteomes" id="UP000664554"/>
    </source>
</evidence>
<sequence length="225" mass="24835">MKKILLTSVVAAGILSACATPAYNYTPELKEISKPPIGQVTTASLGDHMLTQGMMVQQDAIYIDGDYNMSGNKVSSGYFAKQGEDEKYEQYRISNDIGAGKVTKGLLKDPPALLAVRKEDNALCVMTIYNYVSSCTTDVPYQKTNWATANKNSFQQTLLYNGKIGNKINIGYREFSSDTARPAFNNDVEYDLSQSKEIGYKGALIDVIDANNKEIKYKVTKGFNK</sequence>
<proteinExistence type="predicted"/>
<reference evidence="2 3" key="1">
    <citation type="submission" date="2021-03" db="EMBL/GenBank/DDBJ databases">
        <authorList>
            <person name="Shang D.-D."/>
            <person name="Du Z.-J."/>
            <person name="Chen G.-J."/>
        </authorList>
    </citation>
    <scope>NUCLEOTIDE SEQUENCE [LARGE SCALE GENOMIC DNA]</scope>
    <source>
        <strain evidence="2 3">F1192</strain>
    </source>
</reference>
<feature type="signal peptide" evidence="1">
    <location>
        <begin position="1"/>
        <end position="22"/>
    </location>
</feature>
<keyword evidence="1" id="KW-0732">Signal</keyword>
<accession>A0ABS3NJT6</accession>
<protein>
    <recommendedName>
        <fullName evidence="4">Lipoprotein</fullName>
    </recommendedName>
</protein>
<evidence type="ECO:0000313" key="2">
    <source>
        <dbReference type="EMBL" id="MBO1529655.1"/>
    </source>
</evidence>
<evidence type="ECO:0000256" key="1">
    <source>
        <dbReference type="SAM" id="SignalP"/>
    </source>
</evidence>
<comment type="caution">
    <text evidence="2">The sequence shown here is derived from an EMBL/GenBank/DDBJ whole genome shotgun (WGS) entry which is preliminary data.</text>
</comment>